<organism evidence="1 2">
    <name type="scientific">Moniliophthora roreri</name>
    <name type="common">Frosty pod rot fungus</name>
    <name type="synonym">Monilia roreri</name>
    <dbReference type="NCBI Taxonomy" id="221103"/>
    <lineage>
        <taxon>Eukaryota</taxon>
        <taxon>Fungi</taxon>
        <taxon>Dikarya</taxon>
        <taxon>Basidiomycota</taxon>
        <taxon>Agaricomycotina</taxon>
        <taxon>Agaricomycetes</taxon>
        <taxon>Agaricomycetidae</taxon>
        <taxon>Agaricales</taxon>
        <taxon>Marasmiineae</taxon>
        <taxon>Marasmiaceae</taxon>
        <taxon>Moniliophthora</taxon>
    </lineage>
</organism>
<proteinExistence type="predicted"/>
<dbReference type="AlphaFoldDB" id="A0A0W0F7M8"/>
<evidence type="ECO:0000313" key="2">
    <source>
        <dbReference type="Proteomes" id="UP000054988"/>
    </source>
</evidence>
<evidence type="ECO:0000313" key="1">
    <source>
        <dbReference type="EMBL" id="KTB32329.1"/>
    </source>
</evidence>
<comment type="caution">
    <text evidence="1">The sequence shown here is derived from an EMBL/GenBank/DDBJ whole genome shotgun (WGS) entry which is preliminary data.</text>
</comment>
<accession>A0A0W0F7M8</accession>
<name>A0A0W0F7M8_MONRR</name>
<protein>
    <submittedName>
        <fullName evidence="1">Uncharacterized protein</fullName>
    </submittedName>
</protein>
<gene>
    <name evidence="1" type="ORF">WG66_15094</name>
</gene>
<feature type="non-terminal residue" evidence="1">
    <location>
        <position position="50"/>
    </location>
</feature>
<reference evidence="1 2" key="1">
    <citation type="submission" date="2015-12" db="EMBL/GenBank/DDBJ databases">
        <title>Draft genome sequence of Moniliophthora roreri, the causal agent of frosty pod rot of cacao.</title>
        <authorList>
            <person name="Aime M.C."/>
            <person name="Diaz-Valderrama J.R."/>
            <person name="Kijpornyongpan T."/>
            <person name="Phillips-Mora W."/>
        </authorList>
    </citation>
    <scope>NUCLEOTIDE SEQUENCE [LARGE SCALE GENOMIC DNA]</scope>
    <source>
        <strain evidence="1 2">MCA 2952</strain>
    </source>
</reference>
<sequence length="50" mass="5686">MCFVGGKQERYCPPITRVYDVVVQVEELLAISIFQPLWALAYLVVQEAQA</sequence>
<dbReference type="EMBL" id="LATX01002239">
    <property type="protein sequence ID" value="KTB32329.1"/>
    <property type="molecule type" value="Genomic_DNA"/>
</dbReference>
<dbReference type="Proteomes" id="UP000054988">
    <property type="component" value="Unassembled WGS sequence"/>
</dbReference>